<evidence type="ECO:0000313" key="4">
    <source>
        <dbReference type="EMBL" id="MBW0145610.1"/>
    </source>
</evidence>
<evidence type="ECO:0000256" key="2">
    <source>
        <dbReference type="SAM" id="Phobius"/>
    </source>
</evidence>
<dbReference type="InterPro" id="IPR005183">
    <property type="entry name" value="DUF305_CopM-like"/>
</dbReference>
<feature type="transmembrane region" description="Helical" evidence="2">
    <location>
        <begin position="18"/>
        <end position="38"/>
    </location>
</feature>
<evidence type="ECO:0000256" key="1">
    <source>
        <dbReference type="SAM" id="MobiDB-lite"/>
    </source>
</evidence>
<keyword evidence="2" id="KW-0812">Transmembrane</keyword>
<evidence type="ECO:0000313" key="5">
    <source>
        <dbReference type="Proteomes" id="UP000698028"/>
    </source>
</evidence>
<gene>
    <name evidence="4" type="ORF">KTQ36_09930</name>
</gene>
<protein>
    <submittedName>
        <fullName evidence="4">DUF305 domain-containing protein</fullName>
    </submittedName>
</protein>
<feature type="compositionally biased region" description="Basic and acidic residues" evidence="1">
    <location>
        <begin position="180"/>
        <end position="197"/>
    </location>
</feature>
<evidence type="ECO:0000259" key="3">
    <source>
        <dbReference type="Pfam" id="PF03713"/>
    </source>
</evidence>
<reference evidence="4 5" key="1">
    <citation type="submission" date="2021-07" db="EMBL/GenBank/DDBJ databases">
        <title>The draft genome sequence of Sphingomicrobium sp. B8.</title>
        <authorList>
            <person name="Mu L."/>
        </authorList>
    </citation>
    <scope>NUCLEOTIDE SEQUENCE [LARGE SCALE GENOMIC DNA]</scope>
    <source>
        <strain evidence="4 5">B8</strain>
    </source>
</reference>
<keyword evidence="2" id="KW-0472">Membrane</keyword>
<keyword evidence="5" id="KW-1185">Reference proteome</keyword>
<organism evidence="4 5">
    <name type="scientific">Sphingomicrobium clamense</name>
    <dbReference type="NCBI Taxonomy" id="2851013"/>
    <lineage>
        <taxon>Bacteria</taxon>
        <taxon>Pseudomonadati</taxon>
        <taxon>Pseudomonadota</taxon>
        <taxon>Alphaproteobacteria</taxon>
        <taxon>Sphingomonadales</taxon>
        <taxon>Sphingomonadaceae</taxon>
        <taxon>Sphingomicrobium</taxon>
    </lineage>
</organism>
<keyword evidence="2" id="KW-1133">Transmembrane helix</keyword>
<dbReference type="EMBL" id="JAHVAH010000001">
    <property type="protein sequence ID" value="MBW0145610.1"/>
    <property type="molecule type" value="Genomic_DNA"/>
</dbReference>
<dbReference type="Proteomes" id="UP000698028">
    <property type="component" value="Unassembled WGS sequence"/>
</dbReference>
<feature type="transmembrane region" description="Helical" evidence="2">
    <location>
        <begin position="50"/>
        <end position="69"/>
    </location>
</feature>
<proteinExistence type="predicted"/>
<feature type="domain" description="DUF305" evidence="3">
    <location>
        <begin position="104"/>
        <end position="163"/>
    </location>
</feature>
<sequence>MNETHEGHKSQKQMWMKFAGMIATSTIVMFVLMHQLVYEADHLTFSLNRFIASLVSGSTMVIIMLGFMWSMYRDPALKKMVVVGAAIVFVGLLFVNRQQVLIGDEGYMRSMIPHHSIAINNSRKATITDPRVRKLADDIMKAQVKEIAEMKMLLEDIEVNGKQGDGSALPPRTADLTPELLEKAEKPVEPVVEPEVR</sequence>
<accession>A0ABS6V8E3</accession>
<feature type="transmembrane region" description="Helical" evidence="2">
    <location>
        <begin position="76"/>
        <end position="95"/>
    </location>
</feature>
<comment type="caution">
    <text evidence="4">The sequence shown here is derived from an EMBL/GenBank/DDBJ whole genome shotgun (WGS) entry which is preliminary data.</text>
</comment>
<dbReference type="RefSeq" id="WP_218633505.1">
    <property type="nucleotide sequence ID" value="NZ_JAHVAH010000001.1"/>
</dbReference>
<feature type="region of interest" description="Disordered" evidence="1">
    <location>
        <begin position="161"/>
        <end position="197"/>
    </location>
</feature>
<dbReference type="Pfam" id="PF03713">
    <property type="entry name" value="DUF305"/>
    <property type="match status" value="1"/>
</dbReference>
<name>A0ABS6V8E3_9SPHN</name>